<dbReference type="Proteomes" id="UP000176037">
    <property type="component" value="Unassembled WGS sequence"/>
</dbReference>
<dbReference type="STRING" id="1856405.BFC17_06520"/>
<dbReference type="EMBL" id="MJIC01000016">
    <property type="protein sequence ID" value="OFI32795.1"/>
    <property type="molecule type" value="Genomic_DNA"/>
</dbReference>
<keyword evidence="1" id="KW-1133">Transmembrane helix</keyword>
<gene>
    <name evidence="2" type="ORF">BFC17_06520</name>
</gene>
<proteinExistence type="predicted"/>
<evidence type="ECO:0000256" key="1">
    <source>
        <dbReference type="SAM" id="Phobius"/>
    </source>
</evidence>
<dbReference type="AlphaFoldDB" id="A0A1E8FA56"/>
<feature type="transmembrane region" description="Helical" evidence="1">
    <location>
        <begin position="162"/>
        <end position="180"/>
    </location>
</feature>
<name>A0A1E8FA56_9ALTE</name>
<protein>
    <submittedName>
        <fullName evidence="2">Uncharacterized protein</fullName>
    </submittedName>
</protein>
<keyword evidence="3" id="KW-1185">Reference proteome</keyword>
<comment type="caution">
    <text evidence="2">The sequence shown here is derived from an EMBL/GenBank/DDBJ whole genome shotgun (WGS) entry which is preliminary data.</text>
</comment>
<accession>A0A1E8FA56</accession>
<sequence>MNLEQMQSMWQAHSEKLDECVSLNKALLQKIQADNHKGELNKLILTRAVEGFVFFCIVVSLGKYMALSWGLTAPVVSAFLLSVFAIVGLAGSFGQIALLRRVDFSKPIRETLNDLIAVRTHGLNIFKLLILSAPFYLAYVFLGYDLVFGLDLFSLMSVDTKIRFTVIALIFGLLVALLINKLKPENRSNKLIGWLYREISGRRLTHLLDQFENMEKD</sequence>
<feature type="transmembrane region" description="Helical" evidence="1">
    <location>
        <begin position="78"/>
        <end position="99"/>
    </location>
</feature>
<dbReference type="RefSeq" id="WP_070178323.1">
    <property type="nucleotide sequence ID" value="NZ_BMJR01000005.1"/>
</dbReference>
<reference evidence="2 3" key="1">
    <citation type="submission" date="2016-09" db="EMBL/GenBank/DDBJ databases">
        <title>Alteromonas lipolytica, a new species isolated from sea water.</title>
        <authorList>
            <person name="Wu Y.-H."/>
            <person name="Cheng H."/>
            <person name="Xu X.-W."/>
        </authorList>
    </citation>
    <scope>NUCLEOTIDE SEQUENCE [LARGE SCALE GENOMIC DNA]</scope>
    <source>
        <strain evidence="2 3">JW12</strain>
    </source>
</reference>
<keyword evidence="1" id="KW-0472">Membrane</keyword>
<evidence type="ECO:0000313" key="3">
    <source>
        <dbReference type="Proteomes" id="UP000176037"/>
    </source>
</evidence>
<feature type="transmembrane region" description="Helical" evidence="1">
    <location>
        <begin position="52"/>
        <end position="72"/>
    </location>
</feature>
<organism evidence="2 3">
    <name type="scientific">Alteromonas lipolytica</name>
    <dbReference type="NCBI Taxonomy" id="1856405"/>
    <lineage>
        <taxon>Bacteria</taxon>
        <taxon>Pseudomonadati</taxon>
        <taxon>Pseudomonadota</taxon>
        <taxon>Gammaproteobacteria</taxon>
        <taxon>Alteromonadales</taxon>
        <taxon>Alteromonadaceae</taxon>
        <taxon>Alteromonas/Salinimonas group</taxon>
        <taxon>Alteromonas</taxon>
    </lineage>
</organism>
<evidence type="ECO:0000313" key="2">
    <source>
        <dbReference type="EMBL" id="OFI32795.1"/>
    </source>
</evidence>
<dbReference type="OrthoDB" id="5706484at2"/>
<feature type="transmembrane region" description="Helical" evidence="1">
    <location>
        <begin position="125"/>
        <end position="142"/>
    </location>
</feature>
<keyword evidence="1" id="KW-0812">Transmembrane</keyword>